<evidence type="ECO:0000256" key="1">
    <source>
        <dbReference type="SAM" id="Phobius"/>
    </source>
</evidence>
<keyword evidence="3" id="KW-1185">Reference proteome</keyword>
<dbReference type="eggNOG" id="ENOG5031C6A">
    <property type="taxonomic scope" value="Bacteria"/>
</dbReference>
<keyword evidence="1" id="KW-0812">Transmembrane</keyword>
<feature type="transmembrane region" description="Helical" evidence="1">
    <location>
        <begin position="31"/>
        <end position="49"/>
    </location>
</feature>
<evidence type="ECO:0000313" key="2">
    <source>
        <dbReference type="EMBL" id="KEQ30883.1"/>
    </source>
</evidence>
<evidence type="ECO:0000313" key="3">
    <source>
        <dbReference type="Proteomes" id="UP000028007"/>
    </source>
</evidence>
<dbReference type="EMBL" id="JNFF01000024">
    <property type="protein sequence ID" value="KEQ30883.1"/>
    <property type="molecule type" value="Genomic_DNA"/>
</dbReference>
<evidence type="ECO:0008006" key="4">
    <source>
        <dbReference type="Google" id="ProtNLM"/>
    </source>
</evidence>
<reference evidence="2 3" key="1">
    <citation type="journal article" date="1992" name="Int. J. Syst. Bacteriol.">
        <title>Sphingobacterium antarcticus sp. nov. a Psychrotrophic Bacterium from the Soils of Schirmacher Oasis, Antarctica.</title>
        <authorList>
            <person name="Shivaji S."/>
            <person name="Ray M.K."/>
            <person name="Rao N.S."/>
            <person name="Saiserr L."/>
            <person name="Jagannadham M.V."/>
            <person name="Kumar G.S."/>
            <person name="Reddy G."/>
            <person name="Bhargava P.M."/>
        </authorList>
    </citation>
    <scope>NUCLEOTIDE SEQUENCE [LARGE SCALE GENOMIC DNA]</scope>
    <source>
        <strain evidence="2 3">4BY</strain>
    </source>
</reference>
<dbReference type="Proteomes" id="UP000028007">
    <property type="component" value="Unassembled WGS sequence"/>
</dbReference>
<keyword evidence="1" id="KW-1133">Transmembrane helix</keyword>
<comment type="caution">
    <text evidence="2">The sequence shown here is derived from an EMBL/GenBank/DDBJ whole genome shotgun (WGS) entry which is preliminary data.</text>
</comment>
<dbReference type="AlphaFoldDB" id="A0A081PJL0"/>
<protein>
    <recommendedName>
        <fullName evidence="4">6-phosphogluconate dehydrogenase</fullName>
    </recommendedName>
</protein>
<gene>
    <name evidence="2" type="ORF">N180_12540</name>
</gene>
<organism evidence="2 3">
    <name type="scientific">Pedobacter antarcticus 4BY</name>
    <dbReference type="NCBI Taxonomy" id="1358423"/>
    <lineage>
        <taxon>Bacteria</taxon>
        <taxon>Pseudomonadati</taxon>
        <taxon>Bacteroidota</taxon>
        <taxon>Sphingobacteriia</taxon>
        <taxon>Sphingobacteriales</taxon>
        <taxon>Sphingobacteriaceae</taxon>
        <taxon>Pedobacter</taxon>
    </lineage>
</organism>
<keyword evidence="1" id="KW-0472">Membrane</keyword>
<accession>A0A081PJL0</accession>
<name>A0A081PJL0_9SPHI</name>
<sequence length="150" mass="17219">MEHFLNKASENELWSQKTTFENNPPKSRSKIWITITLVMLVVLSGFLYYRYYFVFGEGVKAGQLNYFVKKGYLFKTSEGRLIQTGIRSQAPGNIASNEFMFSVSDQKVADQLNNSAGADLELHYKEYLNPLPWRGVSEYVVDSVISINRK</sequence>
<proteinExistence type="predicted"/>